<sequence length="126" mass="14656">MIQGIFTVVDFILLIIQSIVGFIIKTLMTVTVKLYDLFISVYQNSGEAKFFWWIIIAIVVITLLYYGSLLFLFAGIFLLVLIPLLHYFVSYLILIAMVAVSIYLILKGYRFLKAWIRSKINLRSYQ</sequence>
<evidence type="ECO:0000256" key="1">
    <source>
        <dbReference type="SAM" id="Phobius"/>
    </source>
</evidence>
<dbReference type="Proteomes" id="UP000565628">
    <property type="component" value="Unassembled WGS sequence"/>
</dbReference>
<keyword evidence="1" id="KW-0812">Transmembrane</keyword>
<dbReference type="AlphaFoldDB" id="A0A7X1DLM7"/>
<feature type="transmembrane region" description="Helical" evidence="1">
    <location>
        <begin position="88"/>
        <end position="106"/>
    </location>
</feature>
<organism evidence="2 3">
    <name type="scientific">Listeria booriae</name>
    <dbReference type="NCBI Taxonomy" id="1552123"/>
    <lineage>
        <taxon>Bacteria</taxon>
        <taxon>Bacillati</taxon>
        <taxon>Bacillota</taxon>
        <taxon>Bacilli</taxon>
        <taxon>Bacillales</taxon>
        <taxon>Listeriaceae</taxon>
        <taxon>Listeria</taxon>
    </lineage>
</organism>
<evidence type="ECO:0000313" key="3">
    <source>
        <dbReference type="Proteomes" id="UP000565628"/>
    </source>
</evidence>
<evidence type="ECO:0000313" key="2">
    <source>
        <dbReference type="EMBL" id="MBC2312070.1"/>
    </source>
</evidence>
<name>A0A7X1DLM7_9LIST</name>
<reference evidence="2 3" key="1">
    <citation type="submission" date="2020-03" db="EMBL/GenBank/DDBJ databases">
        <title>Soil Listeria distribution.</title>
        <authorList>
            <person name="Liao J."/>
            <person name="Wiedmann M."/>
        </authorList>
    </citation>
    <scope>NUCLEOTIDE SEQUENCE [LARGE SCALE GENOMIC DNA]</scope>
    <source>
        <strain evidence="2 3">FSL L7-0039</strain>
    </source>
</reference>
<accession>A0A7X1DLM7</accession>
<keyword evidence="1" id="KW-0472">Membrane</keyword>
<gene>
    <name evidence="2" type="ORF">HCJ81_14345</name>
</gene>
<keyword evidence="1" id="KW-1133">Transmembrane helix</keyword>
<dbReference type="EMBL" id="JAASWV010000023">
    <property type="protein sequence ID" value="MBC2312070.1"/>
    <property type="molecule type" value="Genomic_DNA"/>
</dbReference>
<dbReference type="RefSeq" id="WP_185642310.1">
    <property type="nucleotide sequence ID" value="NZ_JAASWV010000023.1"/>
</dbReference>
<feature type="transmembrane region" description="Helical" evidence="1">
    <location>
        <begin position="50"/>
        <end position="82"/>
    </location>
</feature>
<protein>
    <submittedName>
        <fullName evidence="2">Uncharacterized protein</fullName>
    </submittedName>
</protein>
<comment type="caution">
    <text evidence="2">The sequence shown here is derived from an EMBL/GenBank/DDBJ whole genome shotgun (WGS) entry which is preliminary data.</text>
</comment>
<feature type="transmembrane region" description="Helical" evidence="1">
    <location>
        <begin position="12"/>
        <end position="38"/>
    </location>
</feature>
<proteinExistence type="predicted"/>